<reference evidence="1 2" key="2">
    <citation type="journal article" date="2023" name="Plant Pathol.">
        <title>Dismantling and reorganizing Pseudomonas marginalis sensu#lato.</title>
        <authorList>
            <person name="Sawada H."/>
            <person name="Fujikawa T."/>
            <person name="Satou M."/>
        </authorList>
    </citation>
    <scope>NUCLEOTIDE SEQUENCE [LARGE SCALE GENOMIC DNA]</scope>
    <source>
        <strain evidence="1 2">MAFF 301381</strain>
    </source>
</reference>
<proteinExistence type="predicted"/>
<dbReference type="EMBL" id="JAFHKJ010000020">
    <property type="protein sequence ID" value="MBN2975383.1"/>
    <property type="molecule type" value="Genomic_DNA"/>
</dbReference>
<dbReference type="AlphaFoldDB" id="A0A9X1C575"/>
<evidence type="ECO:0000313" key="1">
    <source>
        <dbReference type="EMBL" id="MBN2975383.1"/>
    </source>
</evidence>
<reference evidence="1 2" key="1">
    <citation type="journal article" date="2021" name="Int. J. Syst. Evol. Microbiol.">
        <title>Pseudomonas lactucae sp. nov., a pathogen causing bacterial rot of lettuce in Japan.</title>
        <authorList>
            <person name="Sawada H."/>
            <person name="Fujikawa T."/>
            <person name="Satou M."/>
        </authorList>
    </citation>
    <scope>NUCLEOTIDE SEQUENCE [LARGE SCALE GENOMIC DNA]</scope>
    <source>
        <strain evidence="1 2">MAFF 301381</strain>
    </source>
</reference>
<keyword evidence="2" id="KW-1185">Reference proteome</keyword>
<accession>A0A9X1C575</accession>
<gene>
    <name evidence="1" type="ORF">JWR99_05050</name>
</gene>
<name>A0A9X1C575_9PSED</name>
<organism evidence="1 2">
    <name type="scientific">Pseudomonas lactucae</name>
    <dbReference type="NCBI Taxonomy" id="2813360"/>
    <lineage>
        <taxon>Bacteria</taxon>
        <taxon>Pseudomonadati</taxon>
        <taxon>Pseudomonadota</taxon>
        <taxon>Gammaproteobacteria</taxon>
        <taxon>Pseudomonadales</taxon>
        <taxon>Pseudomonadaceae</taxon>
        <taxon>Pseudomonas</taxon>
    </lineage>
</organism>
<protein>
    <submittedName>
        <fullName evidence="1">Type II secretion system protein</fullName>
    </submittedName>
</protein>
<comment type="caution">
    <text evidence="1">The sequence shown here is derived from an EMBL/GenBank/DDBJ whole genome shotgun (WGS) entry which is preliminary data.</text>
</comment>
<evidence type="ECO:0000313" key="2">
    <source>
        <dbReference type="Proteomes" id="UP001154860"/>
    </source>
</evidence>
<dbReference type="InterPro" id="IPR045584">
    <property type="entry name" value="Pilin-like"/>
</dbReference>
<sequence length="175" mass="19110">MGAPMPSGNARQKGSVFMGMLVTVAVVAVMLMEAGTLWSSVLQRERELELLARGNEIRRAIDLYYAVGNRFPTSLEDLVLDRRQPTIKRYLRRVYSDPLTGTTDWGIVPGPGETVMGVFSKAKGIPFKQGNFAVINQGFTGQGSYQGWVFLHGSVQSSSTTRTTPIGDQLTHAGD</sequence>
<dbReference type="SUPFAM" id="SSF54523">
    <property type="entry name" value="Pili subunits"/>
    <property type="match status" value="1"/>
</dbReference>
<dbReference type="Proteomes" id="UP001154860">
    <property type="component" value="Unassembled WGS sequence"/>
</dbReference>